<protein>
    <submittedName>
        <fullName evidence="1">Uncharacterized protein</fullName>
    </submittedName>
</protein>
<organism evidence="1 2">
    <name type="scientific">Diphasiastrum complanatum</name>
    <name type="common">Issler's clubmoss</name>
    <name type="synonym">Lycopodium complanatum</name>
    <dbReference type="NCBI Taxonomy" id="34168"/>
    <lineage>
        <taxon>Eukaryota</taxon>
        <taxon>Viridiplantae</taxon>
        <taxon>Streptophyta</taxon>
        <taxon>Embryophyta</taxon>
        <taxon>Tracheophyta</taxon>
        <taxon>Lycopodiopsida</taxon>
        <taxon>Lycopodiales</taxon>
        <taxon>Lycopodiaceae</taxon>
        <taxon>Lycopodioideae</taxon>
        <taxon>Diphasiastrum</taxon>
    </lineage>
</organism>
<proteinExistence type="predicted"/>
<dbReference type="EMBL" id="CM055104">
    <property type="protein sequence ID" value="KAJ7533439.1"/>
    <property type="molecule type" value="Genomic_DNA"/>
</dbReference>
<evidence type="ECO:0000313" key="2">
    <source>
        <dbReference type="Proteomes" id="UP001162992"/>
    </source>
</evidence>
<comment type="caution">
    <text evidence="1">The sequence shown here is derived from an EMBL/GenBank/DDBJ whole genome shotgun (WGS) entry which is preliminary data.</text>
</comment>
<keyword evidence="2" id="KW-1185">Reference proteome</keyword>
<gene>
    <name evidence="1" type="ORF">O6H91_13G049000</name>
</gene>
<dbReference type="Proteomes" id="UP001162992">
    <property type="component" value="Chromosome 13"/>
</dbReference>
<reference evidence="2" key="1">
    <citation type="journal article" date="2024" name="Proc. Natl. Acad. Sci. U.S.A.">
        <title>Extraordinary preservation of gene collinearity over three hundred million years revealed in homosporous lycophytes.</title>
        <authorList>
            <person name="Li C."/>
            <person name="Wickell D."/>
            <person name="Kuo L.Y."/>
            <person name="Chen X."/>
            <person name="Nie B."/>
            <person name="Liao X."/>
            <person name="Peng D."/>
            <person name="Ji J."/>
            <person name="Jenkins J."/>
            <person name="Williams M."/>
            <person name="Shu S."/>
            <person name="Plott C."/>
            <person name="Barry K."/>
            <person name="Rajasekar S."/>
            <person name="Grimwood J."/>
            <person name="Han X."/>
            <person name="Sun S."/>
            <person name="Hou Z."/>
            <person name="He W."/>
            <person name="Dai G."/>
            <person name="Sun C."/>
            <person name="Schmutz J."/>
            <person name="Leebens-Mack J.H."/>
            <person name="Li F.W."/>
            <person name="Wang L."/>
        </authorList>
    </citation>
    <scope>NUCLEOTIDE SEQUENCE [LARGE SCALE GENOMIC DNA]</scope>
    <source>
        <strain evidence="2">cv. PW_Plant_1</strain>
    </source>
</reference>
<name>A0ACC2BV67_DIPCM</name>
<accession>A0ACC2BV67</accession>
<sequence length="113" mass="12814">MLCWQSWTTWNMKLFGEGVLSPVRSVGSPDNGPQSILDVIGKALLEIHQSNKQRDEQINFLLSKHDVASVSHLDFQPEVFTTDKKLSSRQQWSRGGETWILSQSLGMLFGMYS</sequence>
<evidence type="ECO:0000313" key="1">
    <source>
        <dbReference type="EMBL" id="KAJ7533439.1"/>
    </source>
</evidence>